<dbReference type="Pfam" id="PF04402">
    <property type="entry name" value="SIMPL"/>
    <property type="match status" value="1"/>
</dbReference>
<gene>
    <name evidence="2" type="ordered locus">PG_0356</name>
</gene>
<dbReference type="EnsemblBacteria" id="AAQ65566">
    <property type="protein sequence ID" value="AAQ65566"/>
    <property type="gene ID" value="PG_0356"/>
</dbReference>
<dbReference type="EMBL" id="AE015924">
    <property type="protein sequence ID" value="AAQ65566.1"/>
    <property type="molecule type" value="Genomic_DNA"/>
</dbReference>
<evidence type="ECO:0000256" key="1">
    <source>
        <dbReference type="SAM" id="Phobius"/>
    </source>
</evidence>
<dbReference type="GO" id="GO:0006974">
    <property type="term" value="P:DNA damage response"/>
    <property type="evidence" value="ECO:0007669"/>
    <property type="project" value="TreeGrafter"/>
</dbReference>
<dbReference type="KEGG" id="pgi:PG_0356"/>
<dbReference type="HOGENOM" id="CLU_077423_0_0_10"/>
<feature type="transmembrane region" description="Helical" evidence="1">
    <location>
        <begin position="21"/>
        <end position="39"/>
    </location>
</feature>
<dbReference type="Gene3D" id="3.30.70.2970">
    <property type="entry name" value="Protein of unknown function (DUF541), domain 2"/>
    <property type="match status" value="1"/>
</dbReference>
<dbReference type="InterPro" id="IPR007497">
    <property type="entry name" value="SIMPL/DUF541"/>
</dbReference>
<evidence type="ECO:0000313" key="2">
    <source>
        <dbReference type="EMBL" id="AAQ65566.1"/>
    </source>
</evidence>
<keyword evidence="1" id="KW-1133">Transmembrane helix</keyword>
<keyword evidence="3" id="KW-1185">Reference proteome</keyword>
<dbReference type="Proteomes" id="UP000000588">
    <property type="component" value="Chromosome"/>
</dbReference>
<dbReference type="STRING" id="242619.PG_0356"/>
<name>Q7MX59_PORGI</name>
<evidence type="ECO:0000313" key="3">
    <source>
        <dbReference type="Proteomes" id="UP000000588"/>
    </source>
</evidence>
<keyword evidence="1" id="KW-0472">Membrane</keyword>
<dbReference type="AlphaFoldDB" id="Q7MX59"/>
<evidence type="ECO:0008006" key="4">
    <source>
        <dbReference type="Google" id="ProtNLM"/>
    </source>
</evidence>
<dbReference type="eggNOG" id="COG2859">
    <property type="taxonomic scope" value="Bacteria"/>
</dbReference>
<dbReference type="PANTHER" id="PTHR34387:SF2">
    <property type="entry name" value="SLR1258 PROTEIN"/>
    <property type="match status" value="1"/>
</dbReference>
<protein>
    <recommendedName>
        <fullName evidence="4">SIMPL domain-containing protein</fullName>
    </recommendedName>
</protein>
<sequence length="260" mass="29076">MAIRSSNIESIQCFVMKKEKLWIAIVAGLAFVLGLYALGRSVAQLRRSQPSVTVTGMAERNFKSDLIVWTASYQLQMMDLESAYKALKEKQILVADYLKNKQLPDSSYIFSSVAISKEYNYYYDPRQEQNVRTFAGYLLSQTVTVTSQDIEHVEKISRDITELINQGVEITSDRPAYYYTKLNDLKVEMLRNASEDAFNRASVIAEGSGSSVGKMLSSSMGVFQIVGLNSNEDYSWGGSFNTSSKMKTASITVKASFALK</sequence>
<reference evidence="2 3" key="1">
    <citation type="journal article" date="2003" name="J. Bacteriol.">
        <title>Complete genome sequence of the oral pathogenic bacterium Porphyromonas gingivalis strain W83.</title>
        <authorList>
            <person name="Nelson K."/>
            <person name="Fleishmann R."/>
            <person name="DeBoy R."/>
            <person name="Paulsen I."/>
            <person name="Fouts D."/>
            <person name="Eisen J."/>
            <person name="Daugherty S."/>
            <person name="Dodson R."/>
            <person name="Durkin A."/>
            <person name="Gwinn M."/>
            <person name="Haft D."/>
            <person name="Kolonay J."/>
            <person name="Nelson W."/>
            <person name="White O."/>
            <person name="Mason T."/>
            <person name="Tallon L."/>
            <person name="Gray J."/>
            <person name="Granger D."/>
            <person name="Tettelin H."/>
            <person name="Dong H."/>
            <person name="Galvin J."/>
            <person name="Duncan M."/>
            <person name="Dewhirst F."/>
            <person name="Fraser C."/>
        </authorList>
    </citation>
    <scope>NUCLEOTIDE SEQUENCE [LARGE SCALE GENOMIC DNA]</scope>
    <source>
        <strain evidence="3">ATCC BAA-308 / W83</strain>
    </source>
</reference>
<proteinExistence type="predicted"/>
<dbReference type="PANTHER" id="PTHR34387">
    <property type="entry name" value="SLR1258 PROTEIN"/>
    <property type="match status" value="1"/>
</dbReference>
<dbReference type="PIRSF" id="PIRSF029033">
    <property type="entry name" value="UCP029033"/>
    <property type="match status" value="1"/>
</dbReference>
<dbReference type="DNASU" id="2551920"/>
<organism evidence="2 3">
    <name type="scientific">Porphyromonas gingivalis (strain ATCC BAA-308 / W83)</name>
    <dbReference type="NCBI Taxonomy" id="242619"/>
    <lineage>
        <taxon>Bacteria</taxon>
        <taxon>Pseudomonadati</taxon>
        <taxon>Bacteroidota</taxon>
        <taxon>Bacteroidia</taxon>
        <taxon>Bacteroidales</taxon>
        <taxon>Porphyromonadaceae</taxon>
        <taxon>Porphyromonas</taxon>
    </lineage>
</organism>
<dbReference type="InterPro" id="IPR016907">
    <property type="entry name" value="UCP029033"/>
</dbReference>
<dbReference type="InterPro" id="IPR052022">
    <property type="entry name" value="26kDa_periplasmic_antigen"/>
</dbReference>
<accession>Q7MX59</accession>
<keyword evidence="1" id="KW-0812">Transmembrane</keyword>